<gene>
    <name evidence="1" type="ORF">OI18_17615</name>
</gene>
<dbReference type="AlphaFoldDB" id="A0A0C1IT13"/>
<dbReference type="Proteomes" id="UP000031408">
    <property type="component" value="Unassembled WGS sequence"/>
</dbReference>
<proteinExistence type="predicted"/>
<protein>
    <submittedName>
        <fullName evidence="1">Uncharacterized protein</fullName>
    </submittedName>
</protein>
<comment type="caution">
    <text evidence="1">The sequence shown here is derived from an EMBL/GenBank/DDBJ whole genome shotgun (WGS) entry which is preliminary data.</text>
</comment>
<keyword evidence="2" id="KW-1185">Reference proteome</keyword>
<organism evidence="1 2">
    <name type="scientific">Flavihumibacter solisilvae</name>
    <dbReference type="NCBI Taxonomy" id="1349421"/>
    <lineage>
        <taxon>Bacteria</taxon>
        <taxon>Pseudomonadati</taxon>
        <taxon>Bacteroidota</taxon>
        <taxon>Chitinophagia</taxon>
        <taxon>Chitinophagales</taxon>
        <taxon>Chitinophagaceae</taxon>
        <taxon>Flavihumibacter</taxon>
    </lineage>
</organism>
<evidence type="ECO:0000313" key="1">
    <source>
        <dbReference type="EMBL" id="KIC93554.1"/>
    </source>
</evidence>
<reference evidence="1 2" key="1">
    <citation type="submission" date="2014-11" db="EMBL/GenBank/DDBJ databases">
        <title>Genome sequence of Flavihumibacter solisilvae 3-3.</title>
        <authorList>
            <person name="Zhou G."/>
            <person name="Li M."/>
            <person name="Wang G."/>
        </authorList>
    </citation>
    <scope>NUCLEOTIDE SEQUENCE [LARGE SCALE GENOMIC DNA]</scope>
    <source>
        <strain evidence="1 2">3-3</strain>
    </source>
</reference>
<dbReference type="RefSeq" id="WP_039142143.1">
    <property type="nucleotide sequence ID" value="NZ_JSVC01000019.1"/>
</dbReference>
<evidence type="ECO:0000313" key="2">
    <source>
        <dbReference type="Proteomes" id="UP000031408"/>
    </source>
</evidence>
<dbReference type="EMBL" id="JSVC01000019">
    <property type="protein sequence ID" value="KIC93554.1"/>
    <property type="molecule type" value="Genomic_DNA"/>
</dbReference>
<sequence length="77" mass="9164">MSQNETILSLLFRYYQQEELSDAEQQLLEDWIWESTQNQLLFDDLSNTKALEATLADFKTANADKAEEYIRQRFQLL</sequence>
<accession>A0A0C1IT13</accession>
<name>A0A0C1IT13_9BACT</name>